<keyword evidence="1" id="KW-1133">Transmembrane helix</keyword>
<organism evidence="3 4">
    <name type="scientific">Mycolicibacterium iranicum</name>
    <name type="common">Mycobacterium iranicum</name>
    <dbReference type="NCBI Taxonomy" id="912594"/>
    <lineage>
        <taxon>Bacteria</taxon>
        <taxon>Bacillati</taxon>
        <taxon>Actinomycetota</taxon>
        <taxon>Actinomycetes</taxon>
        <taxon>Mycobacteriales</taxon>
        <taxon>Mycobacteriaceae</taxon>
        <taxon>Mycolicibacterium</taxon>
    </lineage>
</organism>
<dbReference type="CDD" id="cd00761">
    <property type="entry name" value="Glyco_tranf_GTA_type"/>
    <property type="match status" value="1"/>
</dbReference>
<dbReference type="PANTHER" id="PTHR43646:SF3">
    <property type="entry name" value="SLR1566 PROTEIN"/>
    <property type="match status" value="1"/>
</dbReference>
<keyword evidence="1" id="KW-0472">Membrane</keyword>
<proteinExistence type="predicted"/>
<reference evidence="3 4" key="1">
    <citation type="submission" date="2020-08" db="EMBL/GenBank/DDBJ databases">
        <title>The Agave Microbiome: Exploring the role of microbial communities in plant adaptations to desert environments.</title>
        <authorList>
            <person name="Partida-Martinez L.P."/>
        </authorList>
    </citation>
    <scope>NUCLEOTIDE SEQUENCE [LARGE SCALE GENOMIC DNA]</scope>
    <source>
        <strain evidence="3 4">AT2.18</strain>
    </source>
</reference>
<dbReference type="InterPro" id="IPR001173">
    <property type="entry name" value="Glyco_trans_2-like"/>
</dbReference>
<keyword evidence="1" id="KW-0812">Transmembrane</keyword>
<dbReference type="Proteomes" id="UP000550501">
    <property type="component" value="Unassembled WGS sequence"/>
</dbReference>
<feature type="domain" description="Glycosyltransferase 2-like" evidence="2">
    <location>
        <begin position="50"/>
        <end position="162"/>
    </location>
</feature>
<dbReference type="AlphaFoldDB" id="A0A839QBI9"/>
<evidence type="ECO:0000256" key="1">
    <source>
        <dbReference type="SAM" id="Phobius"/>
    </source>
</evidence>
<dbReference type="PANTHER" id="PTHR43646">
    <property type="entry name" value="GLYCOSYLTRANSFERASE"/>
    <property type="match status" value="1"/>
</dbReference>
<keyword evidence="4" id="KW-1185">Reference proteome</keyword>
<evidence type="ECO:0000313" key="4">
    <source>
        <dbReference type="Proteomes" id="UP000550501"/>
    </source>
</evidence>
<keyword evidence="3" id="KW-0808">Transferase</keyword>
<dbReference type="EMBL" id="JACHVU010000008">
    <property type="protein sequence ID" value="MBB2992184.1"/>
    <property type="molecule type" value="Genomic_DNA"/>
</dbReference>
<dbReference type="InterPro" id="IPR029044">
    <property type="entry name" value="Nucleotide-diphossugar_trans"/>
</dbReference>
<dbReference type="RefSeq" id="WP_183470643.1">
    <property type="nucleotide sequence ID" value="NZ_JACHVU010000008.1"/>
</dbReference>
<evidence type="ECO:0000259" key="2">
    <source>
        <dbReference type="Pfam" id="PF00535"/>
    </source>
</evidence>
<dbReference type="Pfam" id="PF00535">
    <property type="entry name" value="Glycos_transf_2"/>
    <property type="match status" value="1"/>
</dbReference>
<dbReference type="PROSITE" id="PS51257">
    <property type="entry name" value="PROKAR_LIPOPROTEIN"/>
    <property type="match status" value="1"/>
</dbReference>
<feature type="transmembrane region" description="Helical" evidence="1">
    <location>
        <begin position="340"/>
        <end position="358"/>
    </location>
</feature>
<gene>
    <name evidence="3" type="ORF">FHR72_003680</name>
</gene>
<comment type="caution">
    <text evidence="3">The sequence shown here is derived from an EMBL/GenBank/DDBJ whole genome shotgun (WGS) entry which is preliminary data.</text>
</comment>
<feature type="transmembrane region" description="Helical" evidence="1">
    <location>
        <begin position="280"/>
        <end position="303"/>
    </location>
</feature>
<dbReference type="Gene3D" id="3.90.550.10">
    <property type="entry name" value="Spore Coat Polysaccharide Biosynthesis Protein SpsA, Chain A"/>
    <property type="match status" value="1"/>
</dbReference>
<dbReference type="GO" id="GO:0016740">
    <property type="term" value="F:transferase activity"/>
    <property type="evidence" value="ECO:0007669"/>
    <property type="project" value="UniProtKB-KW"/>
</dbReference>
<name>A0A839QBI9_MYCIR</name>
<dbReference type="SUPFAM" id="SSF53448">
    <property type="entry name" value="Nucleotide-diphospho-sugar transferases"/>
    <property type="match status" value="1"/>
</dbReference>
<accession>A0A839QBI9</accession>
<sequence length="372" mass="38622">MPGARPTEILRIVIAAGSALACAGTAHQMVNQRLLRRPPCDPPPVRTPVSVLIPARDEAHRIAPTIRSVLAQRGLANAEVLVLDDNSSDGTAAAVEAAAAGDPRLRILTGSALPPGALGKPHACAQLAAQARGEVLVFVDADVVLAPHAVAAAVAVMRGPDPLDLLSPWPRQVADDVVGRLIQPLQAWSWLTTLPLRVAERSRRPSMVAANGQFLLVEAAALARAGGWQAVSTAVLDDIGLARAVRNSGGRTGLADGSALATCHMYRNGRELFDGYRKSLWAAFGSPAGAVAVGAALAVVYVLPAAAMLAGSRIGAVGYLAAVAGRVQASRWSGRPWDTVAHPASIVALLGLLAASWVGRWRGSLQWKGRPL</sequence>
<protein>
    <submittedName>
        <fullName evidence="3">GT2 family glycosyltransferase</fullName>
    </submittedName>
</protein>
<evidence type="ECO:0000313" key="3">
    <source>
        <dbReference type="EMBL" id="MBB2992184.1"/>
    </source>
</evidence>